<accession>A5YSJ3</accession>
<name>A5YSJ3_9EURY</name>
<reference evidence="1" key="1">
    <citation type="journal article" date="2007" name="ISME J.">
        <title>Genomic plasticity in prokaryotes: the case of the square haloarchaeon.</title>
        <authorList>
            <person name="Cuadros-Orellana S."/>
            <person name="Martin-Cuadrado A.B."/>
            <person name="Legault B."/>
            <person name="D'Auria G."/>
            <person name="Zhaxybayeva O."/>
            <person name="Papke R.T."/>
            <person name="Rodriguez-Valera F."/>
        </authorList>
    </citation>
    <scope>NUCLEOTIDE SEQUENCE</scope>
</reference>
<dbReference type="AlphaFoldDB" id="A5YSJ3"/>
<proteinExistence type="predicted"/>
<organism evidence="1">
    <name type="scientific">uncultured haloarchaeon</name>
    <dbReference type="NCBI Taxonomy" id="160804"/>
    <lineage>
        <taxon>Archaea</taxon>
        <taxon>Methanobacteriati</taxon>
        <taxon>Methanobacteriota</taxon>
        <taxon>Stenosarchaea group</taxon>
        <taxon>Halobacteria</taxon>
        <taxon>Halobacteriales</taxon>
        <taxon>Halobacteriaceae</taxon>
        <taxon>environmental samples</taxon>
    </lineage>
</organism>
<evidence type="ECO:0000313" key="1">
    <source>
        <dbReference type="EMBL" id="ABQ75950.1"/>
    </source>
</evidence>
<protein>
    <submittedName>
        <fullName evidence="1">Uncharacterized protein</fullName>
    </submittedName>
</protein>
<sequence length="254" mass="26926">MIVVATDDFELYHDVVGELRDRDVRFTTIESGADPPPGTRVVIRTPSDTISLPPDAESVVVAGSEARRAVESAVSILRGGDDGRTVVGVDPGSSPGIAILVGDEIIGAFQVPLSEAVGTIKSELTDVDDSDPIVRVGNGARLQGAQLVNDLEDVAVELVDEAGTTPYLGAGARGMGDILAAVNIARRSGEVIETRTLEPTAGEIQRIKDRSRQMAPENRTIDAKLARRVAIGELTLTEALSRHRDDNDTHTESD</sequence>
<dbReference type="EMBL" id="EF583992">
    <property type="protein sequence ID" value="ABQ75950.1"/>
    <property type="molecule type" value="Genomic_DNA"/>
</dbReference>